<dbReference type="InterPro" id="IPR058532">
    <property type="entry name" value="YjbR/MT2646/Rv2570-like"/>
</dbReference>
<accession>A0A1H1XEV7</accession>
<dbReference type="OrthoDB" id="954305at2"/>
<name>A0A1H1XEV7_9ACTN</name>
<gene>
    <name evidence="1" type="ORF">SAMN04489812_4057</name>
</gene>
<dbReference type="EMBL" id="LT629772">
    <property type="protein sequence ID" value="SDT07835.1"/>
    <property type="molecule type" value="Genomic_DNA"/>
</dbReference>
<protein>
    <recommendedName>
        <fullName evidence="3">YjbR protein</fullName>
    </recommendedName>
</protein>
<proteinExistence type="predicted"/>
<evidence type="ECO:0000313" key="2">
    <source>
        <dbReference type="Proteomes" id="UP000199103"/>
    </source>
</evidence>
<dbReference type="Pfam" id="PF04237">
    <property type="entry name" value="YjbR"/>
    <property type="match status" value="1"/>
</dbReference>
<keyword evidence="2" id="KW-1185">Reference proteome</keyword>
<sequence>MATLEDVRRIAMSLPETSEKVSWGSVMWRVKDRGFVWERPLGKRDREALGAAAPDGEILGVRVADDGEKEALLQSEPDKFFTIPHFDGYPAVLLRLSTIGAEESTEVITDAWLDRAPKRVAAAFLEQRES</sequence>
<reference evidence="1 2" key="1">
    <citation type="submission" date="2016-10" db="EMBL/GenBank/DDBJ databases">
        <authorList>
            <person name="de Groot N.N."/>
        </authorList>
    </citation>
    <scope>NUCLEOTIDE SEQUENCE [LARGE SCALE GENOMIC DNA]</scope>
    <source>
        <strain evidence="1 2">DSM 21800</strain>
    </source>
</reference>
<dbReference type="InterPro" id="IPR038056">
    <property type="entry name" value="YjbR-like_sf"/>
</dbReference>
<dbReference type="STRING" id="630515.SAMN04489812_4057"/>
<dbReference type="Proteomes" id="UP000199103">
    <property type="component" value="Chromosome I"/>
</dbReference>
<evidence type="ECO:0000313" key="1">
    <source>
        <dbReference type="EMBL" id="SDT07835.1"/>
    </source>
</evidence>
<dbReference type="SUPFAM" id="SSF142906">
    <property type="entry name" value="YjbR-like"/>
    <property type="match status" value="1"/>
</dbReference>
<dbReference type="AlphaFoldDB" id="A0A1H1XEV7"/>
<organism evidence="1 2">
    <name type="scientific">Microlunatus soli</name>
    <dbReference type="NCBI Taxonomy" id="630515"/>
    <lineage>
        <taxon>Bacteria</taxon>
        <taxon>Bacillati</taxon>
        <taxon>Actinomycetota</taxon>
        <taxon>Actinomycetes</taxon>
        <taxon>Propionibacteriales</taxon>
        <taxon>Propionibacteriaceae</taxon>
        <taxon>Microlunatus</taxon>
    </lineage>
</organism>
<evidence type="ECO:0008006" key="3">
    <source>
        <dbReference type="Google" id="ProtNLM"/>
    </source>
</evidence>
<dbReference type="RefSeq" id="WP_091527231.1">
    <property type="nucleotide sequence ID" value="NZ_LT629772.1"/>
</dbReference>